<dbReference type="KEGG" id="pfj:MYCFIDRAFT_177601"/>
<feature type="compositionally biased region" description="Basic and acidic residues" evidence="1">
    <location>
        <begin position="302"/>
        <end position="322"/>
    </location>
</feature>
<evidence type="ECO:0000256" key="1">
    <source>
        <dbReference type="SAM" id="MobiDB-lite"/>
    </source>
</evidence>
<dbReference type="EMBL" id="KB446561">
    <property type="protein sequence ID" value="EME80670.1"/>
    <property type="molecule type" value="Genomic_DNA"/>
</dbReference>
<evidence type="ECO:0000313" key="3">
    <source>
        <dbReference type="Proteomes" id="UP000016932"/>
    </source>
</evidence>
<feature type="compositionally biased region" description="Polar residues" evidence="1">
    <location>
        <begin position="446"/>
        <end position="464"/>
    </location>
</feature>
<organism evidence="2 3">
    <name type="scientific">Pseudocercospora fijiensis (strain CIRAD86)</name>
    <name type="common">Black leaf streak disease fungus</name>
    <name type="synonym">Mycosphaerella fijiensis</name>
    <dbReference type="NCBI Taxonomy" id="383855"/>
    <lineage>
        <taxon>Eukaryota</taxon>
        <taxon>Fungi</taxon>
        <taxon>Dikarya</taxon>
        <taxon>Ascomycota</taxon>
        <taxon>Pezizomycotina</taxon>
        <taxon>Dothideomycetes</taxon>
        <taxon>Dothideomycetidae</taxon>
        <taxon>Mycosphaerellales</taxon>
        <taxon>Mycosphaerellaceae</taxon>
        <taxon>Pseudocercospora</taxon>
    </lineage>
</organism>
<evidence type="ECO:0000313" key="2">
    <source>
        <dbReference type="EMBL" id="EME80670.1"/>
    </source>
</evidence>
<dbReference type="Proteomes" id="UP000016932">
    <property type="component" value="Unassembled WGS sequence"/>
</dbReference>
<proteinExistence type="predicted"/>
<feature type="region of interest" description="Disordered" evidence="1">
    <location>
        <begin position="246"/>
        <end position="478"/>
    </location>
</feature>
<accession>M2YSH7</accession>
<name>M2YSH7_PSEFD</name>
<feature type="compositionally biased region" description="Polar residues" evidence="1">
    <location>
        <begin position="397"/>
        <end position="423"/>
    </location>
</feature>
<dbReference type="GeneID" id="19333810"/>
<protein>
    <submittedName>
        <fullName evidence="2">Uncharacterized protein</fullName>
    </submittedName>
</protein>
<keyword evidence="3" id="KW-1185">Reference proteome</keyword>
<dbReference type="VEuPathDB" id="FungiDB:MYCFIDRAFT_177601"/>
<dbReference type="AlphaFoldDB" id="M2YSH7"/>
<sequence length="711" mass="78763">MYSAHRLASHWISGARVAWLPGASKFLALVIRIRLNLYQHPVDLPPTSLPQPLPKDSSDDILTVTRPREYTRKHQNPIELSTRLYLPVASINVVNMPAAGRGDPLTKTTNYNWTDDEYSTLHIIQVEHAYLEGPDITRLWHQRFPQHMSQGREYNATKLKETWQFRHYKGKSAKWKTIARPNRRPEGEDQTQHTAQEQAHFQTLRQELQTAANACTPPITLQAPTAPVDSGIMCGCNACQRKVQGRDTAAAQSDAVKDKKGKGKARGISAKASSVNGVSKKTDKESARNKRPVKKSSALGDKQPRSRREMKRPIYADPRSESDENDAEMEEEEMEEGSDPDAMDLDDDNLIDEPTQPTSRPQDAVPGLGMPAASMRNGAMSKKLSTIALSESKPATHMNTGPSRYNGQDRATSNQFNLGNASSRPGAHTMLSIRTSQVNAAAPENARSQSDRSSSGGKTATKPSGASHPHGKKVDEPAVDLANVERAEGSLRMVHYKNLFVADDKLRLQDGFTLVKQDTPLYRHGGQVMMIAPSLQKPGPFMVCDTNKCTGCKRKAEKNLESPTEGLPFVHLRQCLRDEHSGRLLFQPEDICENLPASSDQPLDLANVVIVCPGLGAKVYRVVVCDVNGCTYCSQREARGLPRGLSDITFNQTPSLYGKRKVAEHDYELNRIACWKSRRCTSGHEWQTSIRIGSYGQENWEDLPTTSGASD</sequence>
<dbReference type="RefSeq" id="XP_007929554.1">
    <property type="nucleotide sequence ID" value="XM_007931363.1"/>
</dbReference>
<dbReference type="OrthoDB" id="3650518at2759"/>
<gene>
    <name evidence="2" type="ORF">MYCFIDRAFT_177601</name>
</gene>
<reference evidence="2 3" key="1">
    <citation type="journal article" date="2012" name="PLoS Pathog.">
        <title>Diverse lifestyles and strategies of plant pathogenesis encoded in the genomes of eighteen Dothideomycetes fungi.</title>
        <authorList>
            <person name="Ohm R.A."/>
            <person name="Feau N."/>
            <person name="Henrissat B."/>
            <person name="Schoch C.L."/>
            <person name="Horwitz B.A."/>
            <person name="Barry K.W."/>
            <person name="Condon B.J."/>
            <person name="Copeland A.C."/>
            <person name="Dhillon B."/>
            <person name="Glaser F."/>
            <person name="Hesse C.N."/>
            <person name="Kosti I."/>
            <person name="LaButti K."/>
            <person name="Lindquist E.A."/>
            <person name="Lucas S."/>
            <person name="Salamov A.A."/>
            <person name="Bradshaw R.E."/>
            <person name="Ciuffetti L."/>
            <person name="Hamelin R.C."/>
            <person name="Kema G.H.J."/>
            <person name="Lawrence C."/>
            <person name="Scott J.A."/>
            <person name="Spatafora J.W."/>
            <person name="Turgeon B.G."/>
            <person name="de Wit P.J.G.M."/>
            <person name="Zhong S."/>
            <person name="Goodwin S.B."/>
            <person name="Grigoriev I.V."/>
        </authorList>
    </citation>
    <scope>NUCLEOTIDE SEQUENCE [LARGE SCALE GENOMIC DNA]</scope>
    <source>
        <strain evidence="2 3">CIRAD86</strain>
    </source>
</reference>
<feature type="compositionally biased region" description="Acidic residues" evidence="1">
    <location>
        <begin position="323"/>
        <end position="351"/>
    </location>
</feature>
<dbReference type="HOGENOM" id="CLU_388367_0_0_1"/>